<dbReference type="Gene3D" id="3.90.1300.10">
    <property type="entry name" value="Amidase signature (AS) domain"/>
    <property type="match status" value="1"/>
</dbReference>
<feature type="region of interest" description="Disordered" evidence="2">
    <location>
        <begin position="143"/>
        <end position="162"/>
    </location>
</feature>
<comment type="caution">
    <text evidence="4">The sequence shown here is derived from an EMBL/GenBank/DDBJ whole genome shotgun (WGS) entry which is preliminary data.</text>
</comment>
<dbReference type="SUPFAM" id="SSF75304">
    <property type="entry name" value="Amidase signature (AS) enzymes"/>
    <property type="match status" value="1"/>
</dbReference>
<dbReference type="EMBL" id="JACIEN010000001">
    <property type="protein sequence ID" value="MBB4016288.1"/>
    <property type="molecule type" value="Genomic_DNA"/>
</dbReference>
<keyword evidence="4" id="KW-0808">Transferase</keyword>
<dbReference type="PANTHER" id="PTHR11895">
    <property type="entry name" value="TRANSAMIDASE"/>
    <property type="match status" value="1"/>
</dbReference>
<dbReference type="AlphaFoldDB" id="A0A840BXW9"/>
<evidence type="ECO:0000256" key="1">
    <source>
        <dbReference type="ARBA" id="ARBA00009199"/>
    </source>
</evidence>
<evidence type="ECO:0000259" key="3">
    <source>
        <dbReference type="Pfam" id="PF01425"/>
    </source>
</evidence>
<name>A0A840BXW9_9HYPH</name>
<keyword evidence="5" id="KW-1185">Reference proteome</keyword>
<evidence type="ECO:0000313" key="5">
    <source>
        <dbReference type="Proteomes" id="UP000577362"/>
    </source>
</evidence>
<dbReference type="InterPro" id="IPR000120">
    <property type="entry name" value="Amidase"/>
</dbReference>
<organism evidence="4 5">
    <name type="scientific">Chelatococcus caeni</name>
    <dbReference type="NCBI Taxonomy" id="1348468"/>
    <lineage>
        <taxon>Bacteria</taxon>
        <taxon>Pseudomonadati</taxon>
        <taxon>Pseudomonadota</taxon>
        <taxon>Alphaproteobacteria</taxon>
        <taxon>Hyphomicrobiales</taxon>
        <taxon>Chelatococcaceae</taxon>
        <taxon>Chelatococcus</taxon>
    </lineage>
</organism>
<dbReference type="GO" id="GO:0016740">
    <property type="term" value="F:transferase activity"/>
    <property type="evidence" value="ECO:0007669"/>
    <property type="project" value="UniProtKB-KW"/>
</dbReference>
<dbReference type="PANTHER" id="PTHR11895:SF7">
    <property type="entry name" value="GLUTAMYL-TRNA(GLN) AMIDOTRANSFERASE SUBUNIT A, MITOCHONDRIAL"/>
    <property type="match status" value="1"/>
</dbReference>
<dbReference type="Pfam" id="PF01425">
    <property type="entry name" value="Amidase"/>
    <property type="match status" value="1"/>
</dbReference>
<comment type="similarity">
    <text evidence="1">Belongs to the amidase family.</text>
</comment>
<evidence type="ECO:0000313" key="4">
    <source>
        <dbReference type="EMBL" id="MBB4016288.1"/>
    </source>
</evidence>
<sequence length="459" mass="47562">MAAEKTTAASDPAGWTAVETRERVAGGEVTVATVAEAVLARIAAEDEAIGAFAFVDAARVRAEARRLDGHRVSGRPLGPLHGVPVAIKDVIDTADMPTENGTVLDAGRRPDRDATLVARLKAAGALVVGKTAATELAFLHPARTRNPHDPERTPGGSSSGSAAAVAAGMVPLAVGTQTAGSVIRPASFCGIVGFKPTHGLVSRAGVLQLAAPLDTVGGFARTVEDVALLVDAMAGHDPADPDTRVEAPPQLFSIASSRPPVRPDLAFVRGPAWDEAAAETKAAFAELQEVLGEAVATVQLPDIFHEAASAHRRLVTAGMARNLRRYGESGWDALSETMQATLAEGRAVTAVDYLSALDWREVLGVGLDRIFERYDAIVTPATPGEAPHGLGSTGSPAFSVLWTLCGLPSVSLPLLQGPHGLPVGVQLVGRRGYDGRLLRTARWLAAHIAAATQGGECHG</sequence>
<feature type="domain" description="Amidase" evidence="3">
    <location>
        <begin position="34"/>
        <end position="438"/>
    </location>
</feature>
<dbReference type="InterPro" id="IPR036928">
    <property type="entry name" value="AS_sf"/>
</dbReference>
<evidence type="ECO:0000256" key="2">
    <source>
        <dbReference type="SAM" id="MobiDB-lite"/>
    </source>
</evidence>
<accession>A0A840BXW9</accession>
<dbReference type="InterPro" id="IPR023631">
    <property type="entry name" value="Amidase_dom"/>
</dbReference>
<gene>
    <name evidence="4" type="ORF">GGR16_001294</name>
</gene>
<reference evidence="4 5" key="1">
    <citation type="submission" date="2020-08" db="EMBL/GenBank/DDBJ databases">
        <title>Genomic Encyclopedia of Type Strains, Phase IV (KMG-IV): sequencing the most valuable type-strain genomes for metagenomic binning, comparative biology and taxonomic classification.</title>
        <authorList>
            <person name="Goeker M."/>
        </authorList>
    </citation>
    <scope>NUCLEOTIDE SEQUENCE [LARGE SCALE GENOMIC DNA]</scope>
    <source>
        <strain evidence="4 5">DSM 103737</strain>
    </source>
</reference>
<protein>
    <submittedName>
        <fullName evidence="4">Asp-tRNA(Asn)/Glu-tRNA(Gln) amidotransferase A subunit family amidase</fullName>
    </submittedName>
</protein>
<dbReference type="RefSeq" id="WP_183316039.1">
    <property type="nucleotide sequence ID" value="NZ_JACIEN010000001.1"/>
</dbReference>
<dbReference type="Proteomes" id="UP000577362">
    <property type="component" value="Unassembled WGS sequence"/>
</dbReference>
<proteinExistence type="inferred from homology"/>